<dbReference type="InterPro" id="IPR009030">
    <property type="entry name" value="Growth_fac_rcpt_cys_sf"/>
</dbReference>
<proteinExistence type="predicted"/>
<dbReference type="SUPFAM" id="SSF57184">
    <property type="entry name" value="Growth factor receptor domain"/>
    <property type="match status" value="5"/>
</dbReference>
<dbReference type="PANTHER" id="PTHR45756:SF1">
    <property type="entry name" value="PROTEIN KINASE DOMAIN CONTAINING PROTEIN"/>
    <property type="match status" value="1"/>
</dbReference>
<gene>
    <name evidence="1" type="ORF">A3Q56_02727</name>
</gene>
<dbReference type="SMART" id="SM00261">
    <property type="entry name" value="FU"/>
    <property type="match status" value="8"/>
</dbReference>
<feature type="non-terminal residue" evidence="1">
    <location>
        <position position="1"/>
    </location>
</feature>
<dbReference type="AlphaFoldDB" id="A0A177B5H3"/>
<keyword evidence="2" id="KW-1185">Reference proteome</keyword>
<name>A0A177B5H3_9BILA</name>
<dbReference type="InterPro" id="IPR006212">
    <property type="entry name" value="Furin_repeat"/>
</dbReference>
<evidence type="ECO:0000313" key="2">
    <source>
        <dbReference type="Proteomes" id="UP000078046"/>
    </source>
</evidence>
<evidence type="ECO:0000313" key="1">
    <source>
        <dbReference type="EMBL" id="OAF69529.1"/>
    </source>
</evidence>
<comment type="caution">
    <text evidence="1">The sequence shown here is derived from an EMBL/GenBank/DDBJ whole genome shotgun (WGS) entry which is preliminary data.</text>
</comment>
<protein>
    <submittedName>
        <fullName evidence="1">Uncharacterized protein</fullName>
    </submittedName>
</protein>
<dbReference type="PANTHER" id="PTHR45756">
    <property type="entry name" value="PALMITOYLTRANSFERASE"/>
    <property type="match status" value="1"/>
</dbReference>
<dbReference type="Proteomes" id="UP000078046">
    <property type="component" value="Unassembled WGS sequence"/>
</dbReference>
<organism evidence="1 2">
    <name type="scientific">Intoshia linei</name>
    <dbReference type="NCBI Taxonomy" id="1819745"/>
    <lineage>
        <taxon>Eukaryota</taxon>
        <taxon>Metazoa</taxon>
        <taxon>Spiralia</taxon>
        <taxon>Lophotrochozoa</taxon>
        <taxon>Mesozoa</taxon>
        <taxon>Orthonectida</taxon>
        <taxon>Rhopaluridae</taxon>
        <taxon>Intoshia</taxon>
    </lineage>
</organism>
<reference evidence="1 2" key="1">
    <citation type="submission" date="2016-04" db="EMBL/GenBank/DDBJ databases">
        <title>The genome of Intoshia linei affirms orthonectids as highly simplified spiralians.</title>
        <authorList>
            <person name="Mikhailov K.V."/>
            <person name="Slusarev G.S."/>
            <person name="Nikitin M.A."/>
            <person name="Logacheva M.D."/>
            <person name="Penin A."/>
            <person name="Aleoshin V."/>
            <person name="Panchin Y.V."/>
        </authorList>
    </citation>
    <scope>NUCLEOTIDE SEQUENCE [LARGE SCALE GENOMIC DNA]</scope>
    <source>
        <strain evidence="1">Intl2013</strain>
        <tissue evidence="1">Whole animal</tissue>
    </source>
</reference>
<accession>A0A177B5H3</accession>
<dbReference type="EMBL" id="LWCA01000268">
    <property type="protein sequence ID" value="OAF69529.1"/>
    <property type="molecule type" value="Genomic_DNA"/>
</dbReference>
<dbReference type="OrthoDB" id="27819at2759"/>
<sequence>CSGIAANLLLSANFCEKCDGYYYSSACIQCVTNTVLTSSDAACERCAGGIGNYNLRGYPVATGKCQSVSCSSTTSTECGSCNGYWPNGIACTATSCSLVASTIIVEAECNGCENRIWIFGACTETTDCSTATAINTAAFATDCGHAWQTACDTVDCNNLASLTTPLLCGACHNRKFVVGTGCLVIDCLTDALTTQEACYGCRRLGVHWSGTCVVADCSTVVSGSTVDLCNACEGYWYDSGACNGNGLADCTGTASQQLCNACWAIADAGTADTCDSIIAAECPRCHHMYVNAQSTCVVHTRNTIPDTKEICDQTMEYKWDGTNCVAMASDDCTKNLFLSFLSSQEMCTGCMDTTWTAGGGTGFCLDLDCTASPDIAEAQAYCDRCAAKKKNRFWNTNTCDVVSCATLAGLVSGACLSCPAAQHDGNDCVAIDCAKHPMDTSTRCNACTTASSPLYWANGTPTCITCMENCLVCGTNGCTSCKLDYYWDPTTWSCKACSSGLPTTAPECNNCVSKVFEASLCKDCPINCVSCSSTTSCDQCTDGKVWSNGACVDCYYKEKSICEACSSVAESRYFKNTMCYTCYSTMVFLSSDECDRCGLFVNGNSRAKFWKSDSDGCLDCPTACLGCSSTTTCDICPAAMYFNDVSFACENCIAYCDSCSSLKDCSDCGDGRFFVSTPATCSDCPNGCKTCSSGTLCSTCYSSKYWDANALICQLCINNCATCETASPCTLCDPGYYLNVVAGVTTCSLCSSNCQICTDDKTCLTCNANFCINSANECLATSQFCSTCDADSGAITHSCKTCIDYHKLELCVVCPLNCLICSDATMCTLCDSSFYLISGTCSACSLHCLECTSATTCSKCIDRYYFDSTTTLCAACPANCDKCSAKETCDTCLTSSYYFDDVSKSCAMCMGNCLKCSDGVSCSLCKDATFYDTKGKTCSSCPGYCNRCINSKSCTECMDGTMWEETTVTCKKCGENCEKCLDLITCLKCDDQSYLDTTVTPVICTKCSTKIPNCEECFLYANVVYCTDCYNDYIVQDDRLACINCQSNCLKCVDPRAFCEECDASNYLSVDKEICSAGRCFFCASNEKSCTDLFSASNFTMGGCEGLGVTGSCWITSTKKTEEIGDGFYNRTCKQDPCLIDAQNMMCKTSNTTGETICERCCVEDGCNFGSISSALTIMSRLYAISIIATIVVLII</sequence>
<dbReference type="InterPro" id="IPR053215">
    <property type="entry name" value="TKL_Ser/Thr_kinase"/>
</dbReference>